<feature type="transmembrane region" description="Helical" evidence="6">
    <location>
        <begin position="164"/>
        <end position="182"/>
    </location>
</feature>
<evidence type="ECO:0000256" key="5">
    <source>
        <dbReference type="ARBA" id="ARBA00023136"/>
    </source>
</evidence>
<gene>
    <name evidence="7" type="ORF">KHM83_05015</name>
</gene>
<evidence type="ECO:0000313" key="7">
    <source>
        <dbReference type="EMBL" id="MBS7526027.1"/>
    </source>
</evidence>
<proteinExistence type="inferred from homology"/>
<name>A0ABS5PMD5_9FIRM</name>
<evidence type="ECO:0000313" key="8">
    <source>
        <dbReference type="Proteomes" id="UP000746471"/>
    </source>
</evidence>
<dbReference type="PANTHER" id="PTHR12608">
    <property type="entry name" value="TRANSMEMBRANE PROTEIN HTP-1 RELATED"/>
    <property type="match status" value="1"/>
</dbReference>
<evidence type="ECO:0000256" key="6">
    <source>
        <dbReference type="RuleBase" id="RU365102"/>
    </source>
</evidence>
<organism evidence="7 8">
    <name type="scientific">Fusibacter paucivorans</name>
    <dbReference type="NCBI Taxonomy" id="76009"/>
    <lineage>
        <taxon>Bacteria</taxon>
        <taxon>Bacillati</taxon>
        <taxon>Bacillota</taxon>
        <taxon>Clostridia</taxon>
        <taxon>Eubacteriales</taxon>
        <taxon>Eubacteriales Family XII. Incertae Sedis</taxon>
        <taxon>Fusibacter</taxon>
    </lineage>
</organism>
<sequence>MQDFIQAFALIFVAEMGDKTQIMAMAFATRYKISHILLGVGIGAFLNHGLAIMLGSLLNRYIPLEALQLVAGVLFVAFGLLSLSISEEDEETTKINKYGAIATVAMSFFLGELGDKTQLTALTLSTQAQLPIMTLMGTVSGMVVVSSVGIFIGAKLGDRIPEHMIRLGSFVIFMLFGLNKIFSSSYVQSMGSTFTWILILMIALLTVYRFIIFRRQIVEISVSALRQKAKDLKAYKERIQNGIDQLCQGCDVCRDMGCVVGYMRGILAERMKPGELNSDYLEMLHNRDFDPDKAKVISVMIDEYFEKYPDERETNWQLVTVQKVLEKIIEKNTIHLV</sequence>
<comment type="similarity">
    <text evidence="2 6">Belongs to the GDT1 family.</text>
</comment>
<keyword evidence="3 6" id="KW-0812">Transmembrane</keyword>
<feature type="transmembrane region" description="Helical" evidence="6">
    <location>
        <begin position="131"/>
        <end position="152"/>
    </location>
</feature>
<evidence type="ECO:0000256" key="4">
    <source>
        <dbReference type="ARBA" id="ARBA00022989"/>
    </source>
</evidence>
<feature type="transmembrane region" description="Helical" evidence="6">
    <location>
        <begin position="33"/>
        <end position="54"/>
    </location>
</feature>
<accession>A0ABS5PMD5</accession>
<feature type="transmembrane region" description="Helical" evidence="6">
    <location>
        <begin position="66"/>
        <end position="83"/>
    </location>
</feature>
<dbReference type="EMBL" id="JAHBCL010000007">
    <property type="protein sequence ID" value="MBS7526027.1"/>
    <property type="molecule type" value="Genomic_DNA"/>
</dbReference>
<keyword evidence="8" id="KW-1185">Reference proteome</keyword>
<dbReference type="PANTHER" id="PTHR12608:SF1">
    <property type="entry name" value="TRANSMEMBRANE PROTEIN 165"/>
    <property type="match status" value="1"/>
</dbReference>
<evidence type="ECO:0000256" key="1">
    <source>
        <dbReference type="ARBA" id="ARBA00004141"/>
    </source>
</evidence>
<dbReference type="Pfam" id="PF01169">
    <property type="entry name" value="GDT1"/>
    <property type="match status" value="2"/>
</dbReference>
<feature type="transmembrane region" description="Helical" evidence="6">
    <location>
        <begin position="95"/>
        <end position="111"/>
    </location>
</feature>
<evidence type="ECO:0000256" key="2">
    <source>
        <dbReference type="ARBA" id="ARBA00009190"/>
    </source>
</evidence>
<dbReference type="Proteomes" id="UP000746471">
    <property type="component" value="Unassembled WGS sequence"/>
</dbReference>
<comment type="subcellular location">
    <subcellularLocation>
        <location evidence="1 6">Membrane</location>
        <topology evidence="1 6">Multi-pass membrane protein</topology>
    </subcellularLocation>
</comment>
<dbReference type="InterPro" id="IPR001727">
    <property type="entry name" value="GDT1-like"/>
</dbReference>
<keyword evidence="5 6" id="KW-0472">Membrane</keyword>
<dbReference type="RefSeq" id="WP_213235814.1">
    <property type="nucleotide sequence ID" value="NZ_JAHBCL010000007.1"/>
</dbReference>
<protein>
    <recommendedName>
        <fullName evidence="6">GDT1 family protein</fullName>
    </recommendedName>
</protein>
<feature type="transmembrane region" description="Helical" evidence="6">
    <location>
        <begin position="194"/>
        <end position="211"/>
    </location>
</feature>
<keyword evidence="4 6" id="KW-1133">Transmembrane helix</keyword>
<evidence type="ECO:0000256" key="3">
    <source>
        <dbReference type="ARBA" id="ARBA00022692"/>
    </source>
</evidence>
<reference evidence="7 8" key="1">
    <citation type="submission" date="2021-05" db="EMBL/GenBank/DDBJ databases">
        <title>Fusibacter ferrireducens sp. nov., an anaerobic, sulfur- and Fe-reducing bacterium isolated from the mangrove sediment.</title>
        <authorList>
            <person name="Qiu D."/>
        </authorList>
    </citation>
    <scope>NUCLEOTIDE SEQUENCE [LARGE SCALE GENOMIC DNA]</scope>
    <source>
        <strain evidence="7 8">DSM 12116</strain>
    </source>
</reference>
<comment type="caution">
    <text evidence="7">The sequence shown here is derived from an EMBL/GenBank/DDBJ whole genome shotgun (WGS) entry which is preliminary data.</text>
</comment>